<dbReference type="PIRSF" id="PIRSF008502">
    <property type="entry name" value="UCP008502"/>
    <property type="match status" value="1"/>
</dbReference>
<sequence length="186" mass="19605">MAEPAAGFRYAVFLRGVNVGGVTLRMADVRDELTGLPVTEVATVLASGNVTCSSSLAPADLKERIEEALRRRFGYEAWVIVVERADLVGIAAAVPEPPGPPGPPGGVHTYVTFFTGRAERDGFLGDAAALAEQPTVLPGGTAISWFSPKGQSTEVPVAKLLARARYASTSTTRNINTVDKVLRLLA</sequence>
<dbReference type="RefSeq" id="WP_208741399.1">
    <property type="nucleotide sequence ID" value="NZ_CP024915.1"/>
</dbReference>
<dbReference type="Gene3D" id="3.30.70.1280">
    <property type="entry name" value="SP0830-like domains"/>
    <property type="match status" value="1"/>
</dbReference>
<accession>A0A2L0UDS3</accession>
<dbReference type="SUPFAM" id="SSF160379">
    <property type="entry name" value="SP0830-like"/>
    <property type="match status" value="1"/>
</dbReference>
<dbReference type="EMBL" id="CP024915">
    <property type="protein sequence ID" value="AUZ87379.1"/>
    <property type="molecule type" value="Genomic_DNA"/>
</dbReference>
<gene>
    <name evidence="1" type="ORF">CVO76_06845</name>
</gene>
<dbReference type="PANTHER" id="PTHR36439:SF1">
    <property type="entry name" value="DUF1697 DOMAIN-CONTAINING PROTEIN"/>
    <property type="match status" value="1"/>
</dbReference>
<dbReference type="AlphaFoldDB" id="A0A2L0UDS3"/>
<reference evidence="1 2" key="1">
    <citation type="submission" date="2017-11" db="EMBL/GenBank/DDBJ databases">
        <title>Draft genome of Arthrobacter agilis strain UMCV2, a plant growth-promoting rhizobacterium and biocontrol capacity of phytopathogenic fungi.</title>
        <authorList>
            <person name="Martinez-Camara R."/>
            <person name="Santoyo G."/>
            <person name="Moreno-Hagelsieb G."/>
            <person name="Valencia-Cantero E."/>
        </authorList>
    </citation>
    <scope>NUCLEOTIDE SEQUENCE [LARGE SCALE GENOMIC DNA]</scope>
    <source>
        <strain evidence="1 2">UMCV2</strain>
    </source>
</reference>
<proteinExistence type="predicted"/>
<dbReference type="PANTHER" id="PTHR36439">
    <property type="entry name" value="BLL4334 PROTEIN"/>
    <property type="match status" value="1"/>
</dbReference>
<dbReference type="InterPro" id="IPR012545">
    <property type="entry name" value="DUF1697"/>
</dbReference>
<organism evidence="1 2">
    <name type="scientific">Arthrobacter agilis</name>
    <dbReference type="NCBI Taxonomy" id="37921"/>
    <lineage>
        <taxon>Bacteria</taxon>
        <taxon>Bacillati</taxon>
        <taxon>Actinomycetota</taxon>
        <taxon>Actinomycetes</taxon>
        <taxon>Micrococcales</taxon>
        <taxon>Micrococcaceae</taxon>
        <taxon>Arthrobacter</taxon>
    </lineage>
</organism>
<evidence type="ECO:0000313" key="1">
    <source>
        <dbReference type="EMBL" id="AUZ87379.1"/>
    </source>
</evidence>
<protein>
    <submittedName>
        <fullName evidence="1">Pyridoxamine 5-phosphate oxidase</fullName>
    </submittedName>
</protein>
<evidence type="ECO:0000313" key="2">
    <source>
        <dbReference type="Proteomes" id="UP000239187"/>
    </source>
</evidence>
<dbReference type="Proteomes" id="UP000239187">
    <property type="component" value="Chromosome"/>
</dbReference>
<dbReference type="Pfam" id="PF08002">
    <property type="entry name" value="DUF1697"/>
    <property type="match status" value="1"/>
</dbReference>
<name>A0A2L0UDS3_9MICC</name>